<keyword evidence="4" id="KW-0597">Phosphoprotein</keyword>
<dbReference type="EC" id="2.7.13.3" evidence="3"/>
<dbReference type="PRINTS" id="PR00344">
    <property type="entry name" value="BCTRLSENSOR"/>
</dbReference>
<dbReference type="PANTHER" id="PTHR45436:SF5">
    <property type="entry name" value="SENSOR HISTIDINE KINASE TRCS"/>
    <property type="match status" value="1"/>
</dbReference>
<keyword evidence="5" id="KW-0808">Transferase</keyword>
<evidence type="ECO:0000256" key="8">
    <source>
        <dbReference type="ARBA" id="ARBA00022989"/>
    </source>
</evidence>
<keyword evidence="11" id="KW-0175">Coiled coil</keyword>
<dbReference type="SMART" id="SM00387">
    <property type="entry name" value="HATPase_c"/>
    <property type="match status" value="1"/>
</dbReference>
<dbReference type="InterPro" id="IPR003594">
    <property type="entry name" value="HATPase_dom"/>
</dbReference>
<comment type="caution">
    <text evidence="14">The sequence shown here is derived from an EMBL/GenBank/DDBJ whole genome shotgun (WGS) entry which is preliminary data.</text>
</comment>
<dbReference type="CDD" id="cd06225">
    <property type="entry name" value="HAMP"/>
    <property type="match status" value="1"/>
</dbReference>
<dbReference type="Pfam" id="PF00672">
    <property type="entry name" value="HAMP"/>
    <property type="match status" value="1"/>
</dbReference>
<dbReference type="Gene3D" id="1.10.287.130">
    <property type="match status" value="1"/>
</dbReference>
<evidence type="ECO:0000313" key="14">
    <source>
        <dbReference type="EMBL" id="TCW25779.1"/>
    </source>
</evidence>
<dbReference type="EMBL" id="SMCX01000003">
    <property type="protein sequence ID" value="TCW25779.1"/>
    <property type="molecule type" value="Genomic_DNA"/>
</dbReference>
<evidence type="ECO:0000256" key="3">
    <source>
        <dbReference type="ARBA" id="ARBA00012438"/>
    </source>
</evidence>
<dbReference type="InterPro" id="IPR003660">
    <property type="entry name" value="HAMP_dom"/>
</dbReference>
<accession>A0A177KL55</accession>
<keyword evidence="9" id="KW-0902">Two-component regulatory system</keyword>
<keyword evidence="8 13" id="KW-1133">Transmembrane helix</keyword>
<keyword evidence="7 14" id="KW-0418">Kinase</keyword>
<evidence type="ECO:0000256" key="5">
    <source>
        <dbReference type="ARBA" id="ARBA00022679"/>
    </source>
</evidence>
<keyword evidence="6 13" id="KW-0812">Transmembrane</keyword>
<dbReference type="InterPro" id="IPR005467">
    <property type="entry name" value="His_kinase_dom"/>
</dbReference>
<feature type="region of interest" description="Disordered" evidence="12">
    <location>
        <begin position="468"/>
        <end position="488"/>
    </location>
</feature>
<dbReference type="InterPro" id="IPR036890">
    <property type="entry name" value="HATPase_C_sf"/>
</dbReference>
<evidence type="ECO:0000256" key="11">
    <source>
        <dbReference type="SAM" id="Coils"/>
    </source>
</evidence>
<feature type="transmembrane region" description="Helical" evidence="13">
    <location>
        <begin position="20"/>
        <end position="43"/>
    </location>
</feature>
<dbReference type="SUPFAM" id="SSF47384">
    <property type="entry name" value="Homodimeric domain of signal transducing histidine kinase"/>
    <property type="match status" value="1"/>
</dbReference>
<dbReference type="SUPFAM" id="SSF55874">
    <property type="entry name" value="ATPase domain of HSP90 chaperone/DNA topoisomerase II/histidine kinase"/>
    <property type="match status" value="1"/>
</dbReference>
<protein>
    <recommendedName>
        <fullName evidence="3">histidine kinase</fullName>
        <ecNumber evidence="3">2.7.13.3</ecNumber>
    </recommendedName>
</protein>
<evidence type="ECO:0000256" key="9">
    <source>
        <dbReference type="ARBA" id="ARBA00023012"/>
    </source>
</evidence>
<dbReference type="Proteomes" id="UP000295805">
    <property type="component" value="Unassembled WGS sequence"/>
</dbReference>
<feature type="transmembrane region" description="Helical" evidence="13">
    <location>
        <begin position="161"/>
        <end position="188"/>
    </location>
</feature>
<evidence type="ECO:0000256" key="12">
    <source>
        <dbReference type="SAM" id="MobiDB-lite"/>
    </source>
</evidence>
<sequence>MPLTPEALTTPRRWPIRVATTVIATAIVMLVLALAAGGAWLLLRSAVHGAIDSAARDRAVDVASRLAARGPQASLELVSEPLSGVDLVRVVAPDGRVLAGQVTRGLETVPALPVPAPGELLRRQVDAPDGTDLRVTSVGVDMRGMTLAVDVGTDSDRYDTVLAAGAVLFLSFVPVAGLATAGFVYYAMGRVLRPVESIRSRVAEISVSGRGERVPVPEAEDEIARLARTMNEMLARLDAARTAQVAFVGDASHELRSPLSTLSTMLELASTSGTPVDVETVDELLLPEVERMRAMVEDLLLLAKSDERGMPLRRDDVDLDDVVLSEAARLRGLAGPGDAAGLEVAVSVEPARLVGDPDALQRVVRNLVDNARRHARERVALRLTVDRSGVGAPRAVIIVDDDGEGVPPDQRESVFDRFARLDADRARGTGGSGLGLAIVSEITRTHGGSVWVEDAPGGGARFVVELPVEPLDEPGDEPDGEPGRPATR</sequence>
<evidence type="ECO:0000256" key="13">
    <source>
        <dbReference type="SAM" id="Phobius"/>
    </source>
</evidence>
<dbReference type="AlphaFoldDB" id="A0A177KL55"/>
<dbReference type="Pfam" id="PF00512">
    <property type="entry name" value="HisKA"/>
    <property type="match status" value="1"/>
</dbReference>
<dbReference type="Pfam" id="PF02518">
    <property type="entry name" value="HATPase_c"/>
    <property type="match status" value="1"/>
</dbReference>
<dbReference type="CDD" id="cd00082">
    <property type="entry name" value="HisKA"/>
    <property type="match status" value="1"/>
</dbReference>
<dbReference type="SMART" id="SM00304">
    <property type="entry name" value="HAMP"/>
    <property type="match status" value="1"/>
</dbReference>
<dbReference type="SMART" id="SM00388">
    <property type="entry name" value="HisKA"/>
    <property type="match status" value="1"/>
</dbReference>
<evidence type="ECO:0000256" key="10">
    <source>
        <dbReference type="ARBA" id="ARBA00023136"/>
    </source>
</evidence>
<dbReference type="InterPro" id="IPR003661">
    <property type="entry name" value="HisK_dim/P_dom"/>
</dbReference>
<dbReference type="OrthoDB" id="9786919at2"/>
<dbReference type="InterPro" id="IPR004358">
    <property type="entry name" value="Sig_transdc_His_kin-like_C"/>
</dbReference>
<proteinExistence type="predicted"/>
<dbReference type="GO" id="GO:0000155">
    <property type="term" value="F:phosphorelay sensor kinase activity"/>
    <property type="evidence" value="ECO:0007669"/>
    <property type="project" value="InterPro"/>
</dbReference>
<feature type="compositionally biased region" description="Acidic residues" evidence="12">
    <location>
        <begin position="470"/>
        <end position="480"/>
    </location>
</feature>
<dbReference type="PROSITE" id="PS50885">
    <property type="entry name" value="HAMP"/>
    <property type="match status" value="1"/>
</dbReference>
<dbReference type="PANTHER" id="PTHR45436">
    <property type="entry name" value="SENSOR HISTIDINE KINASE YKOH"/>
    <property type="match status" value="1"/>
</dbReference>
<evidence type="ECO:0000256" key="1">
    <source>
        <dbReference type="ARBA" id="ARBA00000085"/>
    </source>
</evidence>
<comment type="subcellular location">
    <subcellularLocation>
        <location evidence="2">Cell membrane</location>
    </subcellularLocation>
</comment>
<evidence type="ECO:0000256" key="6">
    <source>
        <dbReference type="ARBA" id="ARBA00022692"/>
    </source>
</evidence>
<gene>
    <name evidence="14" type="ORF">EDD19_103127</name>
</gene>
<dbReference type="InterPro" id="IPR036097">
    <property type="entry name" value="HisK_dim/P_sf"/>
</dbReference>
<evidence type="ECO:0000256" key="2">
    <source>
        <dbReference type="ARBA" id="ARBA00004236"/>
    </source>
</evidence>
<comment type="catalytic activity">
    <reaction evidence="1">
        <text>ATP + protein L-histidine = ADP + protein N-phospho-L-histidine.</text>
        <dbReference type="EC" id="2.7.13.3"/>
    </reaction>
</comment>
<name>A0A177KL55_9ACTN</name>
<evidence type="ECO:0000256" key="4">
    <source>
        <dbReference type="ARBA" id="ARBA00022553"/>
    </source>
</evidence>
<keyword evidence="10 13" id="KW-0472">Membrane</keyword>
<dbReference type="GO" id="GO:0005886">
    <property type="term" value="C:plasma membrane"/>
    <property type="evidence" value="ECO:0007669"/>
    <property type="project" value="UniProtKB-SubCell"/>
</dbReference>
<dbReference type="InterPro" id="IPR050428">
    <property type="entry name" value="TCS_sensor_his_kinase"/>
</dbReference>
<dbReference type="PROSITE" id="PS50109">
    <property type="entry name" value="HIS_KIN"/>
    <property type="match status" value="1"/>
</dbReference>
<reference evidence="14 15" key="1">
    <citation type="submission" date="2019-03" db="EMBL/GenBank/DDBJ databases">
        <title>Root nodule microbial communities of legume samples collected from USA, Mexico and Botswana.</title>
        <authorList>
            <person name="Hirsch A."/>
        </authorList>
    </citation>
    <scope>NUCLEOTIDE SEQUENCE [LARGE SCALE GENOMIC DNA]</scope>
    <source>
        <strain evidence="14 15">55</strain>
    </source>
</reference>
<evidence type="ECO:0000313" key="15">
    <source>
        <dbReference type="Proteomes" id="UP000295805"/>
    </source>
</evidence>
<dbReference type="CDD" id="cd00075">
    <property type="entry name" value="HATPase"/>
    <property type="match status" value="1"/>
</dbReference>
<dbReference type="SUPFAM" id="SSF158472">
    <property type="entry name" value="HAMP domain-like"/>
    <property type="match status" value="1"/>
</dbReference>
<dbReference type="Gene3D" id="3.30.565.10">
    <property type="entry name" value="Histidine kinase-like ATPase, C-terminal domain"/>
    <property type="match status" value="1"/>
</dbReference>
<organism evidence="14 15">
    <name type="scientific">Dietzia cinnamea</name>
    <dbReference type="NCBI Taxonomy" id="321318"/>
    <lineage>
        <taxon>Bacteria</taxon>
        <taxon>Bacillati</taxon>
        <taxon>Actinomycetota</taxon>
        <taxon>Actinomycetes</taxon>
        <taxon>Mycobacteriales</taxon>
        <taxon>Dietziaceae</taxon>
        <taxon>Dietzia</taxon>
    </lineage>
</organism>
<dbReference type="RefSeq" id="WP_007631497.1">
    <property type="nucleotide sequence ID" value="NZ_CP143053.1"/>
</dbReference>
<dbReference type="GeneID" id="89531979"/>
<feature type="coiled-coil region" evidence="11">
    <location>
        <begin position="216"/>
        <end position="243"/>
    </location>
</feature>
<evidence type="ECO:0000256" key="7">
    <source>
        <dbReference type="ARBA" id="ARBA00022777"/>
    </source>
</evidence>